<accession>A0A2N5DKH3</accession>
<evidence type="ECO:0000256" key="1">
    <source>
        <dbReference type="ARBA" id="ARBA00009199"/>
    </source>
</evidence>
<keyword evidence="4" id="KW-1185">Reference proteome</keyword>
<evidence type="ECO:0000259" key="2">
    <source>
        <dbReference type="Pfam" id="PF01425"/>
    </source>
</evidence>
<dbReference type="RefSeq" id="WP_101717765.1">
    <property type="nucleotide sequence ID" value="NZ_PJRS01000018.1"/>
</dbReference>
<proteinExistence type="inferred from homology"/>
<name>A0A2N5DKH3_9CAUL</name>
<evidence type="ECO:0000313" key="4">
    <source>
        <dbReference type="Proteomes" id="UP000234479"/>
    </source>
</evidence>
<dbReference type="SUPFAM" id="SSF75304">
    <property type="entry name" value="Amidase signature (AS) enzymes"/>
    <property type="match status" value="1"/>
</dbReference>
<sequence>MAGFSDPIVAAGVAGLPALYAAGASPVDVTEAYLARIERLNPAINAVVELDAAGARAEARASARRWTAGQPLSPIDGAPIAVKANIAVEGLAHTAGIKAYARNIAPADAACVARLRAAGAVILGTLNMHEAALGATNDNAFLGRCENPHRAGFTPGGSSGGSAAAVAAGLCAAALGTDTMGSVRLPSSYCGVVGYKPALGAIPTDGVTALSWTLDHVGVHARSVEDAALVAQACGVANTAAPDQRALAVLDLDGLATLEPAVAEGFARTLDGMTAAGWRLERVRIDDLDLGALRRAGLLISEVEGGNEHRRALALDPEGFTRELRSLLAWGARQTPAKLAEAYRLIDETKRKIHASTNTYAGFLTPTTPQQAFAFGAAVPAGQADLTALGNVLGAPAFALPSGEADGLPLSLQVIGMTDGPTQALAKRLSETLSPPTVPEAFR</sequence>
<dbReference type="AlphaFoldDB" id="A0A2N5DKH3"/>
<organism evidence="3 4">
    <name type="scientific">Caulobacter zeae</name>
    <dbReference type="NCBI Taxonomy" id="2055137"/>
    <lineage>
        <taxon>Bacteria</taxon>
        <taxon>Pseudomonadati</taxon>
        <taxon>Pseudomonadota</taxon>
        <taxon>Alphaproteobacteria</taxon>
        <taxon>Caulobacterales</taxon>
        <taxon>Caulobacteraceae</taxon>
        <taxon>Caulobacter</taxon>
    </lineage>
</organism>
<dbReference type="PANTHER" id="PTHR11895:SF7">
    <property type="entry name" value="GLUTAMYL-TRNA(GLN) AMIDOTRANSFERASE SUBUNIT A, MITOCHONDRIAL"/>
    <property type="match status" value="1"/>
</dbReference>
<dbReference type="GO" id="GO:0003824">
    <property type="term" value="F:catalytic activity"/>
    <property type="evidence" value="ECO:0007669"/>
    <property type="project" value="InterPro"/>
</dbReference>
<evidence type="ECO:0000313" key="3">
    <source>
        <dbReference type="EMBL" id="PLR26573.1"/>
    </source>
</evidence>
<gene>
    <name evidence="3" type="ORF">SGCZBJ_09545</name>
</gene>
<dbReference type="PANTHER" id="PTHR11895">
    <property type="entry name" value="TRANSAMIDASE"/>
    <property type="match status" value="1"/>
</dbReference>
<comment type="similarity">
    <text evidence="1">Belongs to the amidase family.</text>
</comment>
<feature type="domain" description="Amidase" evidence="2">
    <location>
        <begin position="28"/>
        <end position="417"/>
    </location>
</feature>
<dbReference type="Gene3D" id="3.90.1300.10">
    <property type="entry name" value="Amidase signature (AS) domain"/>
    <property type="match status" value="1"/>
</dbReference>
<protein>
    <submittedName>
        <fullName evidence="3">Amidase</fullName>
    </submittedName>
</protein>
<reference evidence="3 4" key="1">
    <citation type="submission" date="2017-12" db="EMBL/GenBank/DDBJ databases">
        <title>The genome sequence of Caulobacter sp. 410.</title>
        <authorList>
            <person name="Gao J."/>
            <person name="Mao X."/>
            <person name="Sun J."/>
        </authorList>
    </citation>
    <scope>NUCLEOTIDE SEQUENCE [LARGE SCALE GENOMIC DNA]</scope>
    <source>
        <strain evidence="3 4">410</strain>
    </source>
</reference>
<dbReference type="InterPro" id="IPR000120">
    <property type="entry name" value="Amidase"/>
</dbReference>
<dbReference type="OrthoDB" id="9811471at2"/>
<dbReference type="InterPro" id="IPR023631">
    <property type="entry name" value="Amidase_dom"/>
</dbReference>
<comment type="caution">
    <text evidence="3">The sequence shown here is derived from an EMBL/GenBank/DDBJ whole genome shotgun (WGS) entry which is preliminary data.</text>
</comment>
<dbReference type="EMBL" id="PJRS01000018">
    <property type="protein sequence ID" value="PLR26573.1"/>
    <property type="molecule type" value="Genomic_DNA"/>
</dbReference>
<dbReference type="Pfam" id="PF01425">
    <property type="entry name" value="Amidase"/>
    <property type="match status" value="1"/>
</dbReference>
<dbReference type="InterPro" id="IPR036928">
    <property type="entry name" value="AS_sf"/>
</dbReference>
<dbReference type="Proteomes" id="UP000234479">
    <property type="component" value="Unassembled WGS sequence"/>
</dbReference>